<protein>
    <submittedName>
        <fullName evidence="4">GMC oxidoreductase</fullName>
    </submittedName>
</protein>
<dbReference type="STRING" id="913774.A0A0C3HKR4"/>
<evidence type="ECO:0000259" key="3">
    <source>
        <dbReference type="PROSITE" id="PS00624"/>
    </source>
</evidence>
<dbReference type="GO" id="GO:0050660">
    <property type="term" value="F:flavin adenine dinucleotide binding"/>
    <property type="evidence" value="ECO:0007669"/>
    <property type="project" value="InterPro"/>
</dbReference>
<dbReference type="PANTHER" id="PTHR11552:SF210">
    <property type="entry name" value="GLUCOSE-METHANOL-CHOLINE OXIDOREDUCTASE N-TERMINAL DOMAIN-CONTAINING PROTEIN-RELATED"/>
    <property type="match status" value="1"/>
</dbReference>
<feature type="domain" description="Glucose-methanol-choline oxidoreductase N-terminal" evidence="3">
    <location>
        <begin position="280"/>
        <end position="294"/>
    </location>
</feature>
<dbReference type="Pfam" id="PF05199">
    <property type="entry name" value="GMC_oxred_C"/>
    <property type="match status" value="1"/>
</dbReference>
<dbReference type="Pfam" id="PF00732">
    <property type="entry name" value="GMC_oxred_N"/>
    <property type="match status" value="1"/>
</dbReference>
<dbReference type="AlphaFoldDB" id="A0A0C3HKR4"/>
<dbReference type="SUPFAM" id="SSF54373">
    <property type="entry name" value="FAD-linked reductases, C-terminal domain"/>
    <property type="match status" value="1"/>
</dbReference>
<sequence>MAEEVLSKAYDFVIIGGGTAGLTLAARLSEEPSINVLVLEAGENRENDPQIDIPALMSQLYENPDYDWGLKSTPQADLNNRITAQPRGKVLGGSTAINFLMVSYPSKTDIDNWGQLGNPGWDYETLSPYYRKFETYNAPDDSRAADLGSEIIDPSLYGSSGPVQITLPHATGPLDHAWRPSFLELGLGAKDDPKRGTTLGAYTVLKSIDSNGKRSTAASAFYYPNASRPNLSVLTSAHVEKIIFDAKRTNNEVIATGVSFSVLGREYVLPVTGEIILSAGTLLSPQILELSGVGSKKILESNHIPVVVENSSVGENLQDHVLVPLHFEVVEGMTTAESIKQPGVLEWALNEWQSGRGGPLASGVSGTGFLSHASIIPHIKDAATAETIIGQLAGTSVPDMPTRQLDIQKRLLLDDKEADLQFNFAPTGFSVHDNSDRLGSLFQHNDPGNYVGAVAALTHAFSRGSCHISGSDPKLSPTIDPKYLSHPADLEILADGILFVQKIFETGPLGALIKDRPDGSGKVYQPSMKLEGRLDKAKAVEWTKSITVSSWHPVGTCSMLPKTEGGVVDTELKVYGTTNLRVVDASIIPLNVRGNIQTTVYAIAERAADIIKNGYQKKAV</sequence>
<dbReference type="HOGENOM" id="CLU_002865_6_2_1"/>
<feature type="binding site" evidence="2">
    <location>
        <position position="239"/>
    </location>
    <ligand>
        <name>FAD</name>
        <dbReference type="ChEBI" id="CHEBI:57692"/>
    </ligand>
</feature>
<reference evidence="4 5" key="1">
    <citation type="submission" date="2014-04" db="EMBL/GenBank/DDBJ databases">
        <authorList>
            <consortium name="DOE Joint Genome Institute"/>
            <person name="Kuo A."/>
            <person name="Martino E."/>
            <person name="Perotto S."/>
            <person name="Kohler A."/>
            <person name="Nagy L.G."/>
            <person name="Floudas D."/>
            <person name="Copeland A."/>
            <person name="Barry K.W."/>
            <person name="Cichocki N."/>
            <person name="Veneault-Fourrey C."/>
            <person name="LaButti K."/>
            <person name="Lindquist E.A."/>
            <person name="Lipzen A."/>
            <person name="Lundell T."/>
            <person name="Morin E."/>
            <person name="Murat C."/>
            <person name="Sun H."/>
            <person name="Tunlid A."/>
            <person name="Henrissat B."/>
            <person name="Grigoriev I.V."/>
            <person name="Hibbett D.S."/>
            <person name="Martin F."/>
            <person name="Nordberg H.P."/>
            <person name="Cantor M.N."/>
            <person name="Hua S.X."/>
        </authorList>
    </citation>
    <scope>NUCLEOTIDE SEQUENCE [LARGE SCALE GENOMIC DNA]</scope>
    <source>
        <strain evidence="4 5">Zn</strain>
    </source>
</reference>
<feature type="binding site" evidence="2">
    <location>
        <position position="90"/>
    </location>
    <ligand>
        <name>FAD</name>
        <dbReference type="ChEBI" id="CHEBI:57692"/>
    </ligand>
</feature>
<dbReference type="SUPFAM" id="SSF51905">
    <property type="entry name" value="FAD/NAD(P)-binding domain"/>
    <property type="match status" value="1"/>
</dbReference>
<accession>A0A0C3HKR4</accession>
<dbReference type="InterPro" id="IPR007867">
    <property type="entry name" value="GMC_OxRtase_C"/>
</dbReference>
<keyword evidence="2" id="KW-0285">Flavoprotein</keyword>
<dbReference type="Gene3D" id="3.30.560.10">
    <property type="entry name" value="Glucose Oxidase, domain 3"/>
    <property type="match status" value="1"/>
</dbReference>
<dbReference type="InterPro" id="IPR036188">
    <property type="entry name" value="FAD/NAD-bd_sf"/>
</dbReference>
<organism evidence="4 5">
    <name type="scientific">Oidiodendron maius (strain Zn)</name>
    <dbReference type="NCBI Taxonomy" id="913774"/>
    <lineage>
        <taxon>Eukaryota</taxon>
        <taxon>Fungi</taxon>
        <taxon>Dikarya</taxon>
        <taxon>Ascomycota</taxon>
        <taxon>Pezizomycotina</taxon>
        <taxon>Leotiomycetes</taxon>
        <taxon>Leotiomycetes incertae sedis</taxon>
        <taxon>Myxotrichaceae</taxon>
        <taxon>Oidiodendron</taxon>
    </lineage>
</organism>
<dbReference type="InterPro" id="IPR000172">
    <property type="entry name" value="GMC_OxRdtase_N"/>
</dbReference>
<dbReference type="GO" id="GO:0016614">
    <property type="term" value="F:oxidoreductase activity, acting on CH-OH group of donors"/>
    <property type="evidence" value="ECO:0007669"/>
    <property type="project" value="InterPro"/>
</dbReference>
<dbReference type="Gene3D" id="3.50.50.60">
    <property type="entry name" value="FAD/NAD(P)-binding domain"/>
    <property type="match status" value="1"/>
</dbReference>
<evidence type="ECO:0000313" key="5">
    <source>
        <dbReference type="Proteomes" id="UP000054321"/>
    </source>
</evidence>
<dbReference type="EMBL" id="KN832874">
    <property type="protein sequence ID" value="KIN02937.1"/>
    <property type="molecule type" value="Genomic_DNA"/>
</dbReference>
<dbReference type="InterPro" id="IPR012132">
    <property type="entry name" value="GMC_OxRdtase"/>
</dbReference>
<keyword evidence="5" id="KW-1185">Reference proteome</keyword>
<reference evidence="5" key="2">
    <citation type="submission" date="2015-01" db="EMBL/GenBank/DDBJ databases">
        <title>Evolutionary Origins and Diversification of the Mycorrhizal Mutualists.</title>
        <authorList>
            <consortium name="DOE Joint Genome Institute"/>
            <consortium name="Mycorrhizal Genomics Consortium"/>
            <person name="Kohler A."/>
            <person name="Kuo A."/>
            <person name="Nagy L.G."/>
            <person name="Floudas D."/>
            <person name="Copeland A."/>
            <person name="Barry K.W."/>
            <person name="Cichocki N."/>
            <person name="Veneault-Fourrey C."/>
            <person name="LaButti K."/>
            <person name="Lindquist E.A."/>
            <person name="Lipzen A."/>
            <person name="Lundell T."/>
            <person name="Morin E."/>
            <person name="Murat C."/>
            <person name="Riley R."/>
            <person name="Ohm R."/>
            <person name="Sun H."/>
            <person name="Tunlid A."/>
            <person name="Henrissat B."/>
            <person name="Grigoriev I.V."/>
            <person name="Hibbett D.S."/>
            <person name="Martin F."/>
        </authorList>
    </citation>
    <scope>NUCLEOTIDE SEQUENCE [LARGE SCALE GENOMIC DNA]</scope>
    <source>
        <strain evidence="5">Zn</strain>
    </source>
</reference>
<dbReference type="PANTHER" id="PTHR11552">
    <property type="entry name" value="GLUCOSE-METHANOL-CHOLINE GMC OXIDOREDUCTASE"/>
    <property type="match status" value="1"/>
</dbReference>
<feature type="binding site" evidence="2">
    <location>
        <begin position="551"/>
        <end position="552"/>
    </location>
    <ligand>
        <name>FAD</name>
        <dbReference type="ChEBI" id="CHEBI:57692"/>
    </ligand>
</feature>
<evidence type="ECO:0000313" key="4">
    <source>
        <dbReference type="EMBL" id="KIN02937.1"/>
    </source>
</evidence>
<dbReference type="PIRSF" id="PIRSF000137">
    <property type="entry name" value="Alcohol_oxidase"/>
    <property type="match status" value="1"/>
</dbReference>
<keyword evidence="2" id="KW-0274">FAD</keyword>
<gene>
    <name evidence="4" type="ORF">OIDMADRAFT_102837</name>
</gene>
<proteinExistence type="inferred from homology"/>
<dbReference type="PROSITE" id="PS00624">
    <property type="entry name" value="GMC_OXRED_2"/>
    <property type="match status" value="1"/>
</dbReference>
<comment type="cofactor">
    <cofactor evidence="2">
        <name>FAD</name>
        <dbReference type="ChEBI" id="CHEBI:57692"/>
    </cofactor>
</comment>
<name>A0A0C3HKR4_OIDMZ</name>
<dbReference type="OrthoDB" id="269227at2759"/>
<dbReference type="Proteomes" id="UP000054321">
    <property type="component" value="Unassembled WGS sequence"/>
</dbReference>
<evidence type="ECO:0000256" key="1">
    <source>
        <dbReference type="ARBA" id="ARBA00010790"/>
    </source>
</evidence>
<dbReference type="InParanoid" id="A0A0C3HKR4"/>
<evidence type="ECO:0000256" key="2">
    <source>
        <dbReference type="PIRSR" id="PIRSR000137-2"/>
    </source>
</evidence>
<comment type="similarity">
    <text evidence="1">Belongs to the GMC oxidoreductase family.</text>
</comment>